<evidence type="ECO:0000313" key="2">
    <source>
        <dbReference type="Proteomes" id="UP000239735"/>
    </source>
</evidence>
<gene>
    <name evidence="1" type="ORF">SBA5_1060009</name>
</gene>
<dbReference type="Proteomes" id="UP000239735">
    <property type="component" value="Unassembled WGS sequence"/>
</dbReference>
<dbReference type="AlphaFoldDB" id="A0A2N9L2N7"/>
<reference evidence="2" key="1">
    <citation type="submission" date="2018-02" db="EMBL/GenBank/DDBJ databases">
        <authorList>
            <person name="Hausmann B."/>
        </authorList>
    </citation>
    <scope>NUCLEOTIDE SEQUENCE [LARGE SCALE GENOMIC DNA]</scope>
    <source>
        <strain evidence="2">Peat soil MAG SbA5</strain>
    </source>
</reference>
<sequence length="56" mass="6096">MPRRANPSYHPAEAFPRSPHCEADFLGVAATILSGVLKRGRRGAAILEIAKSNQHE</sequence>
<dbReference type="EMBL" id="OKRB01000009">
    <property type="protein sequence ID" value="SPE17597.1"/>
    <property type="molecule type" value="Genomic_DNA"/>
</dbReference>
<accession>A0A2N9L2N7</accession>
<organism evidence="1 2">
    <name type="scientific">Candidatus Sulfuritelmatomonas gaucii</name>
    <dbReference type="NCBI Taxonomy" id="2043161"/>
    <lineage>
        <taxon>Bacteria</taxon>
        <taxon>Pseudomonadati</taxon>
        <taxon>Acidobacteriota</taxon>
        <taxon>Terriglobia</taxon>
        <taxon>Terriglobales</taxon>
        <taxon>Acidobacteriaceae</taxon>
        <taxon>Candidatus Sulfuritelmatomonas</taxon>
    </lineage>
</organism>
<protein>
    <submittedName>
        <fullName evidence="1">Uncharacterized protein</fullName>
    </submittedName>
</protein>
<proteinExistence type="predicted"/>
<evidence type="ECO:0000313" key="1">
    <source>
        <dbReference type="EMBL" id="SPE17597.1"/>
    </source>
</evidence>
<name>A0A2N9L2N7_9BACT</name>